<name>A0AA96I3G8_9BACT</name>
<proteinExistence type="inferred from homology"/>
<dbReference type="AlphaFoldDB" id="A0AA96I3G8"/>
<feature type="binding site" evidence="7">
    <location>
        <position position="68"/>
    </location>
    <ligand>
        <name>S-adenosyl-L-methionine</name>
        <dbReference type="ChEBI" id="CHEBI:59789"/>
    </ligand>
</feature>
<dbReference type="InterPro" id="IPR002052">
    <property type="entry name" value="DNA_methylase_N6_adenine_CS"/>
</dbReference>
<keyword evidence="4 8" id="KW-0808">Transferase</keyword>
<dbReference type="InterPro" id="IPR029063">
    <property type="entry name" value="SAM-dependent_MTases_sf"/>
</dbReference>
<dbReference type="GO" id="GO:1904047">
    <property type="term" value="F:S-adenosyl-L-methionine binding"/>
    <property type="evidence" value="ECO:0007669"/>
    <property type="project" value="TreeGrafter"/>
</dbReference>
<evidence type="ECO:0000256" key="3">
    <source>
        <dbReference type="ARBA" id="ARBA00022603"/>
    </source>
</evidence>
<dbReference type="InterPro" id="IPR012327">
    <property type="entry name" value="MeTrfase_D12"/>
</dbReference>
<evidence type="ECO:0000256" key="8">
    <source>
        <dbReference type="RuleBase" id="RU361257"/>
    </source>
</evidence>
<evidence type="ECO:0000313" key="9">
    <source>
        <dbReference type="EMBL" id="WNL17190.1"/>
    </source>
</evidence>
<dbReference type="Pfam" id="PF02086">
    <property type="entry name" value="MethyltransfD12"/>
    <property type="match status" value="1"/>
</dbReference>
<comment type="similarity">
    <text evidence="1 8">Belongs to the N(4)/N(6)-methyltransferase family.</text>
</comment>
<dbReference type="Gene3D" id="1.10.1020.10">
    <property type="entry name" value="Adenine-specific Methyltransferase, Domain 2"/>
    <property type="match status" value="1"/>
</dbReference>
<evidence type="ECO:0000256" key="7">
    <source>
        <dbReference type="PIRSR" id="PIRSR000398-1"/>
    </source>
</evidence>
<evidence type="ECO:0000256" key="4">
    <source>
        <dbReference type="ARBA" id="ARBA00022679"/>
    </source>
</evidence>
<reference evidence="9" key="1">
    <citation type="submission" date="2023-09" db="EMBL/GenBank/DDBJ databases">
        <title>Arcobacter tbilisiensis sp. nov. isolated from chicken meat in Tbilisi, Georgia.</title>
        <authorList>
            <person name="Matthias R."/>
            <person name="Zautner A.E."/>
        </authorList>
    </citation>
    <scope>NUCLEOTIDE SEQUENCE</scope>
    <source>
        <strain evidence="9">LEO 107</strain>
    </source>
</reference>
<keyword evidence="5 8" id="KW-0949">S-adenosyl-L-methionine</keyword>
<dbReference type="EMBL" id="CP134846">
    <property type="protein sequence ID" value="WNL17190.1"/>
    <property type="molecule type" value="Genomic_DNA"/>
</dbReference>
<dbReference type="GO" id="GO:0043565">
    <property type="term" value="F:sequence-specific DNA binding"/>
    <property type="evidence" value="ECO:0007669"/>
    <property type="project" value="TreeGrafter"/>
</dbReference>
<dbReference type="InterPro" id="IPR012263">
    <property type="entry name" value="M_m6A_EcoRV"/>
</dbReference>
<dbReference type="PANTHER" id="PTHR30481:SF3">
    <property type="entry name" value="DNA ADENINE METHYLASE"/>
    <property type="match status" value="1"/>
</dbReference>
<evidence type="ECO:0000256" key="2">
    <source>
        <dbReference type="ARBA" id="ARBA00011900"/>
    </source>
</evidence>
<dbReference type="GO" id="GO:0006298">
    <property type="term" value="P:mismatch repair"/>
    <property type="evidence" value="ECO:0007669"/>
    <property type="project" value="TreeGrafter"/>
</dbReference>
<dbReference type="SUPFAM" id="SSF53335">
    <property type="entry name" value="S-adenosyl-L-methionine-dependent methyltransferases"/>
    <property type="match status" value="1"/>
</dbReference>
<evidence type="ECO:0000256" key="6">
    <source>
        <dbReference type="ARBA" id="ARBA00047942"/>
    </source>
</evidence>
<feature type="binding site" evidence="7">
    <location>
        <position position="21"/>
    </location>
    <ligand>
        <name>S-adenosyl-L-methionine</name>
        <dbReference type="ChEBI" id="CHEBI:59789"/>
    </ligand>
</feature>
<evidence type="ECO:0000256" key="5">
    <source>
        <dbReference type="ARBA" id="ARBA00022691"/>
    </source>
</evidence>
<keyword evidence="3 8" id="KW-0489">Methyltransferase</keyword>
<dbReference type="GO" id="GO:0032259">
    <property type="term" value="P:methylation"/>
    <property type="evidence" value="ECO:0007669"/>
    <property type="project" value="UniProtKB-KW"/>
</dbReference>
<comment type="catalytic activity">
    <reaction evidence="6 8">
        <text>a 2'-deoxyadenosine in DNA + S-adenosyl-L-methionine = an N(6)-methyl-2'-deoxyadenosine in DNA + S-adenosyl-L-homocysteine + H(+)</text>
        <dbReference type="Rhea" id="RHEA:15197"/>
        <dbReference type="Rhea" id="RHEA-COMP:12418"/>
        <dbReference type="Rhea" id="RHEA-COMP:12419"/>
        <dbReference type="ChEBI" id="CHEBI:15378"/>
        <dbReference type="ChEBI" id="CHEBI:57856"/>
        <dbReference type="ChEBI" id="CHEBI:59789"/>
        <dbReference type="ChEBI" id="CHEBI:90615"/>
        <dbReference type="ChEBI" id="CHEBI:90616"/>
        <dbReference type="EC" id="2.1.1.72"/>
    </reaction>
</comment>
<dbReference type="REBASE" id="763439">
    <property type="entry name" value="M1.AspLEO107ORF2020P"/>
</dbReference>
<dbReference type="GO" id="GO:0009307">
    <property type="term" value="P:DNA restriction-modification system"/>
    <property type="evidence" value="ECO:0007669"/>
    <property type="project" value="InterPro"/>
</dbReference>
<sequence>MTKTVEIEKTFQPFVKWVGGKRGLLSQIIPLLPEKFNNYFEPFVGGGALFFELYSKGLLKNKEVFLFDINSELINAYNVVKKYPTKLINELETLKQNHSKEFYYEIRAWDRENDFLQRSDIERASRFIYLNKTCFNGLYRVNKNNQNNVPMGSYKNPNICDYSVILSASQALQNVNILNVSYKEVLKYASKDDLVYFDPPYFPLTQTSSFTSYSEFEFLEKEQIELFEIFKNLSKIGCNVIQSNSDTEFIKNLYKDFEIKEIFANRFINSKSSERGRIPELLMIGRYANVYKKS</sequence>
<gene>
    <name evidence="9" type="ORF">RJG54_02020</name>
</gene>
<dbReference type="PROSITE" id="PS00092">
    <property type="entry name" value="N6_MTASE"/>
    <property type="match status" value="1"/>
</dbReference>
<evidence type="ECO:0000256" key="1">
    <source>
        <dbReference type="ARBA" id="ARBA00006594"/>
    </source>
</evidence>
<dbReference type="Gene3D" id="3.40.50.150">
    <property type="entry name" value="Vaccinia Virus protein VP39"/>
    <property type="match status" value="1"/>
</dbReference>
<dbReference type="InterPro" id="IPR023095">
    <property type="entry name" value="Ade_MeTrfase_dom_2"/>
</dbReference>
<accession>A0AA96I3G8</accession>
<dbReference type="GO" id="GO:0009007">
    <property type="term" value="F:site-specific DNA-methyltransferase (adenine-specific) activity"/>
    <property type="evidence" value="ECO:0007669"/>
    <property type="project" value="UniProtKB-UniRule"/>
</dbReference>
<dbReference type="PANTHER" id="PTHR30481">
    <property type="entry name" value="DNA ADENINE METHYLASE"/>
    <property type="match status" value="1"/>
</dbReference>
<organism evidence="9">
    <name type="scientific">Arcobacter sp. AZ-2023</name>
    <dbReference type="NCBI Taxonomy" id="3074453"/>
    <lineage>
        <taxon>Bacteria</taxon>
        <taxon>Pseudomonadati</taxon>
        <taxon>Campylobacterota</taxon>
        <taxon>Epsilonproteobacteria</taxon>
        <taxon>Campylobacterales</taxon>
        <taxon>Arcobacteraceae</taxon>
        <taxon>Arcobacter</taxon>
    </lineage>
</organism>
<dbReference type="NCBIfam" id="TIGR00571">
    <property type="entry name" value="dam"/>
    <property type="match status" value="1"/>
</dbReference>
<feature type="binding site" evidence="7">
    <location>
        <position position="17"/>
    </location>
    <ligand>
        <name>S-adenosyl-L-methionine</name>
        <dbReference type="ChEBI" id="CHEBI:59789"/>
    </ligand>
</feature>
<dbReference type="PRINTS" id="PR00505">
    <property type="entry name" value="D12N6MTFRASE"/>
</dbReference>
<dbReference type="PIRSF" id="PIRSF000398">
    <property type="entry name" value="M_m6A_EcoRV"/>
    <property type="match status" value="1"/>
</dbReference>
<protein>
    <recommendedName>
        <fullName evidence="2 8">Site-specific DNA-methyltransferase (adenine-specific)</fullName>
        <ecNumber evidence="2 8">2.1.1.72</ecNumber>
    </recommendedName>
</protein>
<dbReference type="EC" id="2.1.1.72" evidence="2 8"/>
<feature type="binding site" evidence="7">
    <location>
        <position position="198"/>
    </location>
    <ligand>
        <name>S-adenosyl-L-methionine</name>
        <dbReference type="ChEBI" id="CHEBI:59789"/>
    </ligand>
</feature>